<gene>
    <name evidence="8" type="ORF">Taro_011196</name>
</gene>
<protein>
    <recommendedName>
        <fullName evidence="7">VPS37 C-terminal domain-containing protein</fullName>
    </recommendedName>
</protein>
<dbReference type="GO" id="GO:0000813">
    <property type="term" value="C:ESCRT I complex"/>
    <property type="evidence" value="ECO:0007669"/>
    <property type="project" value="UniProtKB-ARBA"/>
</dbReference>
<keyword evidence="4" id="KW-0967">Endosome</keyword>
<proteinExistence type="inferred from homology"/>
<evidence type="ECO:0000256" key="4">
    <source>
        <dbReference type="ARBA" id="ARBA00022753"/>
    </source>
</evidence>
<dbReference type="PANTHER" id="PTHR13678:SF2">
    <property type="entry name" value="VACUOLAR PROTEIN SORTING-ASSOCIATED PROTEIN 37A"/>
    <property type="match status" value="1"/>
</dbReference>
<dbReference type="Proteomes" id="UP000652761">
    <property type="component" value="Unassembled WGS sequence"/>
</dbReference>
<keyword evidence="3 6" id="KW-0813">Transport</keyword>
<evidence type="ECO:0000256" key="6">
    <source>
        <dbReference type="PROSITE-ProRule" id="PRU00646"/>
    </source>
</evidence>
<evidence type="ECO:0000256" key="5">
    <source>
        <dbReference type="ARBA" id="ARBA00022927"/>
    </source>
</evidence>
<comment type="subcellular location">
    <subcellularLocation>
        <location evidence="1">Endosome</location>
    </subcellularLocation>
</comment>
<keyword evidence="5 6" id="KW-0653">Protein transport</keyword>
<evidence type="ECO:0000259" key="7">
    <source>
        <dbReference type="PROSITE" id="PS51314"/>
    </source>
</evidence>
<dbReference type="Gene3D" id="1.10.287.660">
    <property type="entry name" value="Helix hairpin bin"/>
    <property type="match status" value="1"/>
</dbReference>
<dbReference type="SUPFAM" id="SSF140111">
    <property type="entry name" value="Endosomal sorting complex assembly domain"/>
    <property type="match status" value="1"/>
</dbReference>
<keyword evidence="9" id="KW-1185">Reference proteome</keyword>
<name>A0A843U5F0_COLES</name>
<accession>A0A843U5F0</accession>
<dbReference type="PANTHER" id="PTHR13678">
    <property type="entry name" value="VACUOLAR PROTEIN SORTING-ASSOCIATED PROTEIN 37"/>
    <property type="match status" value="1"/>
</dbReference>
<dbReference type="Pfam" id="PF07200">
    <property type="entry name" value="Mod_r"/>
    <property type="match status" value="1"/>
</dbReference>
<comment type="caution">
    <text evidence="8">The sequence shown here is derived from an EMBL/GenBank/DDBJ whole genome shotgun (WGS) entry which is preliminary data.</text>
</comment>
<evidence type="ECO:0000256" key="2">
    <source>
        <dbReference type="ARBA" id="ARBA00007617"/>
    </source>
</evidence>
<dbReference type="InterPro" id="IPR037202">
    <property type="entry name" value="ESCRT_assembly_dom"/>
</dbReference>
<sequence>MKQKEEILKLYSPLSLLQKLQSGFPRGVLFCGFYAMNKGEQESEVLYKQLVENEIDLSAFAQRYKKLRTNYHRRALLHLAAKTSLSDA</sequence>
<dbReference type="EMBL" id="NMUH01000416">
    <property type="protein sequence ID" value="MQL78751.1"/>
    <property type="molecule type" value="Genomic_DNA"/>
</dbReference>
<evidence type="ECO:0000313" key="9">
    <source>
        <dbReference type="Proteomes" id="UP000652761"/>
    </source>
</evidence>
<dbReference type="InterPro" id="IPR009851">
    <property type="entry name" value="Mod_r"/>
</dbReference>
<reference evidence="8" key="1">
    <citation type="submission" date="2017-07" db="EMBL/GenBank/DDBJ databases">
        <title>Taro Niue Genome Assembly and Annotation.</title>
        <authorList>
            <person name="Atibalentja N."/>
            <person name="Keating K."/>
            <person name="Fields C.J."/>
        </authorList>
    </citation>
    <scope>NUCLEOTIDE SEQUENCE</scope>
    <source>
        <strain evidence="8">Niue_2</strain>
        <tissue evidence="8">Leaf</tissue>
    </source>
</reference>
<dbReference type="GO" id="GO:0043162">
    <property type="term" value="P:ubiquitin-dependent protein catabolic process via the multivesicular body sorting pathway"/>
    <property type="evidence" value="ECO:0007669"/>
    <property type="project" value="TreeGrafter"/>
</dbReference>
<dbReference type="PROSITE" id="PS51314">
    <property type="entry name" value="VPS37_C"/>
    <property type="match status" value="1"/>
</dbReference>
<evidence type="ECO:0000256" key="1">
    <source>
        <dbReference type="ARBA" id="ARBA00004177"/>
    </source>
</evidence>
<dbReference type="GO" id="GO:0006623">
    <property type="term" value="P:protein targeting to vacuole"/>
    <property type="evidence" value="ECO:0007669"/>
    <property type="project" value="TreeGrafter"/>
</dbReference>
<dbReference type="GO" id="GO:0006612">
    <property type="term" value="P:protein targeting to membrane"/>
    <property type="evidence" value="ECO:0007669"/>
    <property type="project" value="TreeGrafter"/>
</dbReference>
<evidence type="ECO:0000256" key="3">
    <source>
        <dbReference type="ARBA" id="ARBA00022448"/>
    </source>
</evidence>
<evidence type="ECO:0000313" key="8">
    <source>
        <dbReference type="EMBL" id="MQL78751.1"/>
    </source>
</evidence>
<dbReference type="InterPro" id="IPR029012">
    <property type="entry name" value="Helix_hairpin_bin_sf"/>
</dbReference>
<organism evidence="8 9">
    <name type="scientific">Colocasia esculenta</name>
    <name type="common">Wild taro</name>
    <name type="synonym">Arum esculentum</name>
    <dbReference type="NCBI Taxonomy" id="4460"/>
    <lineage>
        <taxon>Eukaryota</taxon>
        <taxon>Viridiplantae</taxon>
        <taxon>Streptophyta</taxon>
        <taxon>Embryophyta</taxon>
        <taxon>Tracheophyta</taxon>
        <taxon>Spermatophyta</taxon>
        <taxon>Magnoliopsida</taxon>
        <taxon>Liliopsida</taxon>
        <taxon>Araceae</taxon>
        <taxon>Aroideae</taxon>
        <taxon>Colocasieae</taxon>
        <taxon>Colocasia</taxon>
    </lineage>
</organism>
<dbReference type="OrthoDB" id="10260857at2759"/>
<feature type="domain" description="VPS37 C-terminal" evidence="7">
    <location>
        <begin position="1"/>
        <end position="88"/>
    </location>
</feature>
<dbReference type="AlphaFoldDB" id="A0A843U5F0"/>
<comment type="similarity">
    <text evidence="2">Belongs to the VPS37 family.</text>
</comment>